<dbReference type="InterPro" id="IPR039445">
    <property type="entry name" value="DauR-like_HTH"/>
</dbReference>
<dbReference type="InterPro" id="IPR039446">
    <property type="entry name" value="DauR-like"/>
</dbReference>
<dbReference type="EMBL" id="FUYJ01000003">
    <property type="protein sequence ID" value="SKA98200.1"/>
    <property type="molecule type" value="Genomic_DNA"/>
</dbReference>
<proteinExistence type="predicted"/>
<sequence>MRENNHFFDAYIRMADAIYGVFNVNCEIVIHDITDVESSLIYLKGDVTGRSLGAPTTEFILKELKKKPEDIKDFNGIITNTTRGKIIKTSIVFIRNLSGEVIGFLGINLDITEMNRLHQVLGEMILPETNNSDQQFDESYATHIDEVFDQITKSTIVELGIDIDNLKRKDRIKFVRHLESKGMFLIQGSTDRIAELIGVSKQTIYNSLEEK</sequence>
<keyword evidence="3" id="KW-1185">Reference proteome</keyword>
<evidence type="ECO:0000313" key="2">
    <source>
        <dbReference type="EMBL" id="SKA98200.1"/>
    </source>
</evidence>
<dbReference type="Pfam" id="PF08348">
    <property type="entry name" value="PAS_6"/>
    <property type="match status" value="1"/>
</dbReference>
<evidence type="ECO:0000313" key="3">
    <source>
        <dbReference type="Proteomes" id="UP000190042"/>
    </source>
</evidence>
<dbReference type="AlphaFoldDB" id="A0A1T4Y929"/>
<dbReference type="PROSITE" id="PS50113">
    <property type="entry name" value="PAC"/>
    <property type="match status" value="1"/>
</dbReference>
<dbReference type="InterPro" id="IPR000700">
    <property type="entry name" value="PAS-assoc_C"/>
</dbReference>
<keyword evidence="2" id="KW-0238">DNA-binding</keyword>
<dbReference type="Pfam" id="PF13309">
    <property type="entry name" value="HTH_22"/>
    <property type="match status" value="1"/>
</dbReference>
<dbReference type="RefSeq" id="WP_009766409.1">
    <property type="nucleotide sequence ID" value="NZ_FUYJ01000003.1"/>
</dbReference>
<dbReference type="Gene3D" id="3.30.450.20">
    <property type="entry name" value="PAS domain"/>
    <property type="match status" value="1"/>
</dbReference>
<dbReference type="GO" id="GO:0003677">
    <property type="term" value="F:DNA binding"/>
    <property type="evidence" value="ECO:0007669"/>
    <property type="project" value="UniProtKB-KW"/>
</dbReference>
<evidence type="ECO:0000259" key="1">
    <source>
        <dbReference type="PROSITE" id="PS50113"/>
    </source>
</evidence>
<name>A0A1T4Y929_9BACL</name>
<accession>A0A1T4Y929</accession>
<organism evidence="2 3">
    <name type="scientific">Sporosarcina newyorkensis</name>
    <dbReference type="NCBI Taxonomy" id="759851"/>
    <lineage>
        <taxon>Bacteria</taxon>
        <taxon>Bacillati</taxon>
        <taxon>Bacillota</taxon>
        <taxon>Bacilli</taxon>
        <taxon>Bacillales</taxon>
        <taxon>Caryophanaceae</taxon>
        <taxon>Sporosarcina</taxon>
    </lineage>
</organism>
<feature type="domain" description="PAC" evidence="1">
    <location>
        <begin position="72"/>
        <end position="123"/>
    </location>
</feature>
<dbReference type="PANTHER" id="PTHR35568">
    <property type="entry name" value="TRANSCRIPTIONAL REGULATOR DAUR"/>
    <property type="match status" value="1"/>
</dbReference>
<protein>
    <submittedName>
        <fullName evidence="2">Predicted transcriptional regulator YheO, contains PAS and DNA-binding HTH domains</fullName>
    </submittedName>
</protein>
<reference evidence="3" key="1">
    <citation type="submission" date="2017-02" db="EMBL/GenBank/DDBJ databases">
        <authorList>
            <person name="Varghese N."/>
            <person name="Submissions S."/>
        </authorList>
    </citation>
    <scope>NUCLEOTIDE SEQUENCE [LARGE SCALE GENOMIC DNA]</scope>
    <source>
        <strain evidence="3">DSM 23966</strain>
    </source>
</reference>
<dbReference type="PANTHER" id="PTHR35568:SF1">
    <property type="entry name" value="TRANSCRIPTIONAL REGULATOR DAUR"/>
    <property type="match status" value="1"/>
</dbReference>
<dbReference type="Proteomes" id="UP000190042">
    <property type="component" value="Unassembled WGS sequence"/>
</dbReference>
<dbReference type="InterPro" id="IPR013559">
    <property type="entry name" value="YheO"/>
</dbReference>
<gene>
    <name evidence="2" type="ORF">SAMN04244570_2018</name>
</gene>